<feature type="transmembrane region" description="Helical" evidence="5">
    <location>
        <begin position="1487"/>
        <end position="1510"/>
    </location>
</feature>
<feature type="coiled-coil region" evidence="3">
    <location>
        <begin position="1152"/>
        <end position="1179"/>
    </location>
</feature>
<dbReference type="Proteomes" id="UP000203422">
    <property type="component" value="Segment"/>
</dbReference>
<feature type="transmembrane region" description="Helical" evidence="5">
    <location>
        <begin position="671"/>
        <end position="693"/>
    </location>
</feature>
<dbReference type="InterPro" id="IPR010090">
    <property type="entry name" value="Phage_tape_meas"/>
</dbReference>
<feature type="transmembrane region" description="Helical" evidence="5">
    <location>
        <begin position="1736"/>
        <end position="1760"/>
    </location>
</feature>
<dbReference type="InterPro" id="IPR023346">
    <property type="entry name" value="Lysozyme-like_dom_sf"/>
</dbReference>
<keyword evidence="5" id="KW-0812">Transmembrane</keyword>
<feature type="region of interest" description="Disordered" evidence="4">
    <location>
        <begin position="1215"/>
        <end position="1238"/>
    </location>
</feature>
<keyword evidence="2" id="KW-1188">Viral release from host cell</keyword>
<evidence type="ECO:0000256" key="4">
    <source>
        <dbReference type="SAM" id="MobiDB-lite"/>
    </source>
</evidence>
<dbReference type="PANTHER" id="PTHR37813">
    <property type="entry name" value="FELS-2 PROPHAGE PROTEIN"/>
    <property type="match status" value="1"/>
</dbReference>
<dbReference type="KEGG" id="vg:28803056"/>
<feature type="transmembrane region" description="Helical" evidence="5">
    <location>
        <begin position="457"/>
        <end position="477"/>
    </location>
</feature>
<feature type="transmembrane region" description="Helical" evidence="5">
    <location>
        <begin position="644"/>
        <end position="664"/>
    </location>
</feature>
<dbReference type="Gene3D" id="1.10.530.10">
    <property type="match status" value="1"/>
</dbReference>
<reference evidence="8 9" key="1">
    <citation type="submission" date="2016-03" db="EMBL/GenBank/DDBJ databases">
        <authorList>
            <person name="Rimple P."/>
            <person name="Montgomery M.T."/>
            <person name="Guerrero C.A."/>
            <person name="Mavrich T.N."/>
            <person name="Pope W.H."/>
            <person name="Garlena R.A."/>
            <person name="Russell D.A."/>
            <person name="Jacobs-Sera D."/>
            <person name="Hendrix R.W."/>
            <person name="Hatfull G.F."/>
        </authorList>
    </citation>
    <scope>NUCLEOTIDE SEQUENCE [LARGE SCALE GENOMIC DNA]</scope>
</reference>
<feature type="coiled-coil region" evidence="3">
    <location>
        <begin position="906"/>
        <end position="954"/>
    </location>
</feature>
<dbReference type="Pfam" id="PF10145">
    <property type="entry name" value="PhageMin_Tail"/>
    <property type="match status" value="1"/>
</dbReference>
<keyword evidence="5" id="KW-0472">Membrane</keyword>
<feature type="transmembrane region" description="Helical" evidence="5">
    <location>
        <begin position="1692"/>
        <end position="1715"/>
    </location>
</feature>
<name>A0A160DDU2_9CAUD</name>
<dbReference type="NCBIfam" id="TIGR01760">
    <property type="entry name" value="tape_meas_TP901"/>
    <property type="match status" value="1"/>
</dbReference>
<dbReference type="EMBL" id="KU998242">
    <property type="protein sequence ID" value="ANA85996.1"/>
    <property type="molecule type" value="Genomic_DNA"/>
</dbReference>
<dbReference type="GeneID" id="28803056"/>
<evidence type="ECO:0000259" key="7">
    <source>
        <dbReference type="Pfam" id="PF10145"/>
    </source>
</evidence>
<accession>A0A160DDU2</accession>
<feature type="transmembrane region" description="Helical" evidence="5">
    <location>
        <begin position="1641"/>
        <end position="1659"/>
    </location>
</feature>
<proteinExistence type="predicted"/>
<evidence type="ECO:0000259" key="6">
    <source>
        <dbReference type="Pfam" id="PF01464"/>
    </source>
</evidence>
<dbReference type="InterPro" id="IPR008258">
    <property type="entry name" value="Transglycosylase_SLT_dom_1"/>
</dbReference>
<sequence length="3028" mass="324222">MLTTDMIIAIHARTAQAQRQLAQMQGQLKALERAGIDSTNSVGRSVNGLDRTSERARANSNKPWFSQMRASGSQIQWVGRQMSVGLTLPLIGAMAMGTKFALDFEKNMTRVSKVYGDSALEISLGSKGMQEEVDALGRAFVELGNKYGQSASDVAEIGSSWAAAGSSGRALAKQTELTMQTMVLGEMTAAEATEALISIQAQWGVVTESNQDKIEAAGGAVRNRAKDEMSLTNILRQLNAVENETGARMQDLVKGYQRASGTARSAGVETGELAAMIAALVPAAGGAAEAGTALRTMLNRVMTPMNDAKEVLAIMNIDVTKSAWVTKSATERLQEMANSFHKLTGPQQQWLGFVIAGRWHVNRFMILMNAMANANSYYGKTLKTLGEQARVTRIAERELEAVLKSNPQRMKQAGAIIQNSLMKAMIPLVPMITQVALWFGKLANAFAEIPPHIRTTILAVALFLGVLGPLIIFLGMIKLSIGMLAPAFIAMAKFVLLPLKPFMMMFALVGKGLTALPIAAIASARGMLLGFMFMIKSVAMVGAAVGMVAPIVSTALGMAATAIVAWAPTVAALPAMIALAVGKIALVVDALMALMRFRVTAGMAVITTLFAAGPIAWRTALAVSTGGIALVMDALMVLLRVRLVAWFAATKALFFAGPIAWAAAMRTGMAAVYAFMVAGLAAKLTATRVWAVASALIHKIHWATVVGIAKAGMIALVTNVRKLAPLLLKAFASPWVLAIGAVVLILTLFKDQVKVAITNVVDYFRNLPAGIKQGLAPIGRMFTAIKNGILKAFNALPEGIKNAMLAVINVVKAAAMAVYRLFSYLNPFARHSPSLVENVTNGMAVVNDQFANSARVAESNINRIHSAIKSLQGAGAGMVTANDQAKDAEFRGNAAKAGGASALPQYDTLNRQVAESKRALESMNTAIEAQEAKVESVQKSIKRYDQTIKEMNKSLETTKAIQASVGDALDSAKARFDRYSNAQVAGYGAAEDAIFANELAQKRLQLQIKRMESAAGGVDSVTDSYAKLQGQIEMLQGKQAELRAGGAGSDILGPYDDMIGKLKSEQGALGSGNTGPGAAIAQLTTQLEALQRQAEIMDLEKALKFDSLNRSIEKFKSNTEELSYGEIMNGLDSSRNSVNALSLAYDSLGYQLKGQEYQIAQVEAARAAMQDQYDLENDKLSIMKESYDAVEESIRAGEQAMQDFSSAIDETIQRQEALERAQEAAKKKKKKGGAAGSEDEYTAAMGFEDAGQADFAIPGSSNAIMREGGMGNQAGEIDAFTDNLQKSIEESLGGMNPFAPVMAAWDRTKQWFSQNVAPVGRTVGAMFQGIGKSIQAGFNGGEPAVDALTRAFAEGRMGIDEYKKRLGELGADTSTQGILARLKEGVEEKDNVFYKIGQWVQQAWEKIEGFGKLAGDFLGKLFGPDLKSTLVIIKDGLYEIWTKASGPLNELKDSLGPFLKMVGELAVIVGGALLMAFEVVWEMLNGALGPAFSFIADLIGSLILVITGIVKVITGAFNIVLGTVKLIFSIFKGVFTFIKGLFSGDIDMSGFEGVGAALKQIFVDGIGKALGGLWSVVKGIWDAIISLFKNAAKIVWNVVYGFVKGIIDFFKTLWDVLVGHSIVPDTINSIIDWFKELPGKLPGIVWGVITKVIGFFLKLPLMIGKALLTLGGFLFNAFITAMAWLLPKLPGMIWNVIKFFATLPFKIIAALAGFGMKLLGWIGQAISWLVPQLPGIIWNLITFFATLPFKILGALGGLGLKLLGWIWDAISWLVPQLPGAIWNIIKFFATLPFKIIGALVGFGGQLFEWAKGAFMWLLSQLPGIVQGVIDFAKEIPGNFIRGLGVIGKFLWEWMKKGWDFLVNELPGIVAGFLKWIAGIPGMLLGKLGDGTKVLYSYGKDIIQGLMNGTKELLKKLGSWFLEQVPDWIEKPFKQALGIESPSKVFAGYGQNIGEGLILGIDSMQRQVEQASVGIAAAADKGEVAGMAISAVADTSSVGGSVSELGSAVAANGPVGVDAAVSPTADVAALQADLDAAKAIFDAFAAEMESKSAVFAATISASFGAMSSNASASMTNISGVGVSSFTALQTSVVTIVTTMVTTVNGQLQLLISYVTSFGTSFTAAWNAAWTAWMSQTTTSVDHTVNEWTRMATGMQSTLDNSIRPMFDEMKLMLTELEEAYTSTVNNVGTTWDGIKEKTAAPARFVINDVYNTGLRGAWNKFNEMLGIEALPEFTASFREGGPVWGPGTGTSDSINAKLSRGEHVITAAEVRAAGGHAAIEAQRQYWRSGGGYDGAIQAFRNGGAVGEGKARSNLPLKKANSNAYITTPMQQAMWDAVSTAFPNIALHSGTRTFETGAGFDNHMQGRALDLSPIPEAAKWIYEMNKKQPVLELIFWPTTLHPTNLHSGAPLDYGAATNAQHMDHVHWAMNSMVDNEGKVVSMVGPGDAINPVNYVKLIEDAFKEFKKTALEADPKFKGGIGQWPPKSVDHGMKAVDYLRPFAEKLQTNYSSGNQGNIPYNLTAGVEQWRDLAKKMLIMQGESVTYVDRLLMQMQSESGGNPNAINLWDENAARGTPSKGLMQVIDPTFQANRDPRLPNNVWDPAANIAASIRYTRGRYGSLSAWSGVGYDAGGILPPGFTLANNQTGGPEAILTDAQWSAMYTAAANSNQLEPEDVQHAMEQANKNTGNTADKQAAAIIKGMDVWQRAWTPEVFDATDKVADAADKVAASTETQAAGTVLLSKSIGKYNDEIAALSKLLNAVSTAAMASTKVTITYDEQGNQQSVNNPNQKTDKNGKPIFTVDQPTFSTWAPVFDAVAGLLETMPYAERDWAADNPVPGESQTQRKLREAQNMLVNFGKGSYNVLKEVGPPLLRHTGIIGSAVEKLIQEDGTAWTTAIGMIATGNQAGWAIIIPLALKTVGTLLPLILSAILDIVPALIRAIVRFLTQFMPDSVYAYADMAAAEAAVQNQQDTGETAMGQGQRYPTAQSTNVQGNAPVNIYVYGVELPNITDGDDASEFVDQLKLLAANE</sequence>
<dbReference type="RefSeq" id="YP_009276737.1">
    <property type="nucleotide sequence ID" value="NC_030944.1"/>
</dbReference>
<dbReference type="SUPFAM" id="SSF53955">
    <property type="entry name" value="Lysozyme-like"/>
    <property type="match status" value="1"/>
</dbReference>
<gene>
    <name evidence="8" type="primary">26</name>
    <name evidence="8" type="ORF">PBI_DEMOSTHENES_26</name>
</gene>
<evidence type="ECO:0000256" key="2">
    <source>
        <dbReference type="ARBA" id="ARBA00022612"/>
    </source>
</evidence>
<dbReference type="GO" id="GO:0098003">
    <property type="term" value="P:viral tail assembly"/>
    <property type="evidence" value="ECO:0007669"/>
    <property type="project" value="UniProtKB-KW"/>
</dbReference>
<keyword evidence="9" id="KW-1185">Reference proteome</keyword>
<evidence type="ECO:0000256" key="5">
    <source>
        <dbReference type="SAM" id="Phobius"/>
    </source>
</evidence>
<feature type="transmembrane region" description="Helical" evidence="5">
    <location>
        <begin position="573"/>
        <end position="594"/>
    </location>
</feature>
<dbReference type="Pfam" id="PF01464">
    <property type="entry name" value="SLT"/>
    <property type="match status" value="1"/>
</dbReference>
<feature type="compositionally biased region" description="Basic and acidic residues" evidence="4">
    <location>
        <begin position="1215"/>
        <end position="1225"/>
    </location>
</feature>
<protein>
    <submittedName>
        <fullName evidence="8">Tape measure protein</fullName>
    </submittedName>
</protein>
<feature type="transmembrane region" description="Helical" evidence="5">
    <location>
        <begin position="730"/>
        <end position="749"/>
    </location>
</feature>
<feature type="transmembrane region" description="Helical" evidence="5">
    <location>
        <begin position="547"/>
        <end position="567"/>
    </location>
</feature>
<dbReference type="PANTHER" id="PTHR37813:SF1">
    <property type="entry name" value="FELS-2 PROPHAGE PROTEIN"/>
    <property type="match status" value="1"/>
</dbReference>
<organism evidence="8 9">
    <name type="scientific">Gordonia phage Demosthenes</name>
    <dbReference type="NCBI Taxonomy" id="1838067"/>
    <lineage>
        <taxon>Viruses</taxon>
        <taxon>Duplodnaviria</taxon>
        <taxon>Heunggongvirae</taxon>
        <taxon>Uroviricota</taxon>
        <taxon>Caudoviricetes</taxon>
        <taxon>Demosthenesvirus</taxon>
        <taxon>Demosthenesvirus demosthenes</taxon>
    </lineage>
</organism>
<evidence type="ECO:0000256" key="1">
    <source>
        <dbReference type="ARBA" id="ARBA00022465"/>
    </source>
</evidence>
<feature type="transmembrane region" description="Helical" evidence="5">
    <location>
        <begin position="1780"/>
        <end position="1802"/>
    </location>
</feature>
<keyword evidence="1" id="KW-1245">Viral tail assembly</keyword>
<dbReference type="CDD" id="cd13402">
    <property type="entry name" value="LT_TF-like"/>
    <property type="match status" value="1"/>
</dbReference>
<keyword evidence="3" id="KW-0175">Coiled coil</keyword>
<keyword evidence="5" id="KW-1133">Transmembrane helix</keyword>
<feature type="domain" description="Transglycosylase SLT" evidence="6">
    <location>
        <begin position="2551"/>
        <end position="2620"/>
    </location>
</feature>
<feature type="transmembrane region" description="Helical" evidence="5">
    <location>
        <begin position="1666"/>
        <end position="1686"/>
    </location>
</feature>
<feature type="transmembrane region" description="Helical" evidence="5">
    <location>
        <begin position="1517"/>
        <end position="1538"/>
    </location>
</feature>
<feature type="transmembrane region" description="Helical" evidence="5">
    <location>
        <begin position="699"/>
        <end position="718"/>
    </location>
</feature>
<evidence type="ECO:0000313" key="9">
    <source>
        <dbReference type="Proteomes" id="UP000203422"/>
    </source>
</evidence>
<evidence type="ECO:0000313" key="8">
    <source>
        <dbReference type="EMBL" id="ANA85996.1"/>
    </source>
</evidence>
<feature type="domain" description="Phage tail tape measure protein" evidence="7">
    <location>
        <begin position="142"/>
        <end position="349"/>
    </location>
</feature>
<evidence type="ECO:0000256" key="3">
    <source>
        <dbReference type="SAM" id="Coils"/>
    </source>
</evidence>